<dbReference type="PROSITE" id="PS50972">
    <property type="entry name" value="PTERIN_BINDING"/>
    <property type="match status" value="1"/>
</dbReference>
<dbReference type="Gene3D" id="3.20.20.20">
    <property type="entry name" value="Dihydropteroate synthase-like"/>
    <property type="match status" value="1"/>
</dbReference>
<dbReference type="SUPFAM" id="SSF51717">
    <property type="entry name" value="Dihydropteroate synthetase-like"/>
    <property type="match status" value="1"/>
</dbReference>
<dbReference type="GO" id="GO:0004156">
    <property type="term" value="F:dihydropteroate synthase activity"/>
    <property type="evidence" value="ECO:0007669"/>
    <property type="project" value="UniProtKB-EC"/>
</dbReference>
<dbReference type="PANTHER" id="PTHR20941">
    <property type="entry name" value="FOLATE SYNTHESIS PROTEINS"/>
    <property type="match status" value="1"/>
</dbReference>
<dbReference type="FunFam" id="3.20.20.20:FF:000006">
    <property type="entry name" value="Dihydropteroate synthase"/>
    <property type="match status" value="1"/>
</dbReference>
<dbReference type="GO" id="GO:0046654">
    <property type="term" value="P:tetrahydrofolate biosynthetic process"/>
    <property type="evidence" value="ECO:0007669"/>
    <property type="project" value="UniProtKB-UniPathway"/>
</dbReference>
<dbReference type="InterPro" id="IPR011005">
    <property type="entry name" value="Dihydropteroate_synth-like_sf"/>
</dbReference>
<dbReference type="PANTHER" id="PTHR20941:SF1">
    <property type="entry name" value="FOLIC ACID SYNTHESIS PROTEIN FOL1"/>
    <property type="match status" value="1"/>
</dbReference>
<evidence type="ECO:0000313" key="15">
    <source>
        <dbReference type="Proteomes" id="UP000193307"/>
    </source>
</evidence>
<dbReference type="CDD" id="cd00739">
    <property type="entry name" value="DHPS"/>
    <property type="match status" value="1"/>
</dbReference>
<dbReference type="STRING" id="658057.SAMN04488032_105125"/>
<evidence type="ECO:0000259" key="13">
    <source>
        <dbReference type="PROSITE" id="PS50972"/>
    </source>
</evidence>
<evidence type="ECO:0000256" key="3">
    <source>
        <dbReference type="ARBA" id="ARBA00004763"/>
    </source>
</evidence>
<comment type="cofactor">
    <cofactor evidence="2 12">
        <name>Mg(2+)</name>
        <dbReference type="ChEBI" id="CHEBI:18420"/>
    </cofactor>
</comment>
<keyword evidence="15" id="KW-1185">Reference proteome</keyword>
<keyword evidence="7 12" id="KW-0808">Transferase</keyword>
<dbReference type="UniPathway" id="UPA00077">
    <property type="reaction ID" value="UER00156"/>
</dbReference>
<accession>A0A1Y5SSS6</accession>
<evidence type="ECO:0000313" key="14">
    <source>
        <dbReference type="EMBL" id="SLN45666.1"/>
    </source>
</evidence>
<comment type="similarity">
    <text evidence="4 12">Belongs to the DHPS family.</text>
</comment>
<keyword evidence="9 12" id="KW-0460">Magnesium</keyword>
<comment type="pathway">
    <text evidence="3 12">Cofactor biosynthesis; tetrahydrofolate biosynthesis; 7,8-dihydrofolate from 2-amino-4-hydroxy-6-hydroxymethyl-7,8-dihydropteridine diphosphate and 4-aminobenzoate: step 1/2.</text>
</comment>
<dbReference type="RefSeq" id="WP_085849331.1">
    <property type="nucleotide sequence ID" value="NZ_FNZV01000005.1"/>
</dbReference>
<sequence>MPDVKLYHRPMVQQGLVRPHGAHSVAGGALWFTHVETLRRGHAPQIVPADTLAHDILHRLTFARAIVAGLDMTRVNVMGILNVTPDSFSDGGRFEQSEIAIEHALTMVADGADILDIGGESTRPGAAYVTPDQEIKRTAPVIAAIRGASAVPISIDTRKSQVAQAALNAGATLVNDVYAFTHDPDLAKITATAKAPVCLMHAQGDPEVMQNNPVYADVLLDVYDFLEARIQAAELAGIARDQIVIDPGIGFGKTVQHNLEIMNRLSLFHALGCPILLGASRKRFIGTIAHEPDALQRLGGSIAVALAGAAQGVQIIRVHDIKQTKQALALWQAMSSGEYHHVP</sequence>
<comment type="function">
    <text evidence="12">Catalyzes the condensation of para-aminobenzoate (pABA) with 6-hydroxymethyl-7,8-dihydropterin diphosphate (DHPt-PP) to form 7,8-dihydropteroate (H2Pte), the immediate precursor of folate derivatives.</text>
</comment>
<gene>
    <name evidence="14" type="primary">folP</name>
    <name evidence="14" type="ORF">PAM7971_02200</name>
</gene>
<evidence type="ECO:0000256" key="2">
    <source>
        <dbReference type="ARBA" id="ARBA00001946"/>
    </source>
</evidence>
<comment type="catalytic activity">
    <reaction evidence="1">
        <text>(7,8-dihydropterin-6-yl)methyl diphosphate + 4-aminobenzoate = 7,8-dihydropteroate + diphosphate</text>
        <dbReference type="Rhea" id="RHEA:19949"/>
        <dbReference type="ChEBI" id="CHEBI:17836"/>
        <dbReference type="ChEBI" id="CHEBI:17839"/>
        <dbReference type="ChEBI" id="CHEBI:33019"/>
        <dbReference type="ChEBI" id="CHEBI:72950"/>
        <dbReference type="EC" id="2.5.1.15"/>
    </reaction>
</comment>
<evidence type="ECO:0000256" key="9">
    <source>
        <dbReference type="ARBA" id="ARBA00022842"/>
    </source>
</evidence>
<dbReference type="PROSITE" id="PS00793">
    <property type="entry name" value="DHPS_2"/>
    <property type="match status" value="1"/>
</dbReference>
<dbReference type="PROSITE" id="PS00792">
    <property type="entry name" value="DHPS_1"/>
    <property type="match status" value="1"/>
</dbReference>
<evidence type="ECO:0000256" key="10">
    <source>
        <dbReference type="ARBA" id="ARBA00022909"/>
    </source>
</evidence>
<dbReference type="InterPro" id="IPR045031">
    <property type="entry name" value="DHP_synth-like"/>
</dbReference>
<dbReference type="GO" id="GO:0046872">
    <property type="term" value="F:metal ion binding"/>
    <property type="evidence" value="ECO:0007669"/>
    <property type="project" value="UniProtKB-KW"/>
</dbReference>
<dbReference type="NCBIfam" id="TIGR01496">
    <property type="entry name" value="DHPS"/>
    <property type="match status" value="1"/>
</dbReference>
<evidence type="ECO:0000256" key="6">
    <source>
        <dbReference type="ARBA" id="ARBA00016919"/>
    </source>
</evidence>
<dbReference type="EC" id="2.5.1.15" evidence="5 12"/>
<dbReference type="GO" id="GO:0005829">
    <property type="term" value="C:cytosol"/>
    <property type="evidence" value="ECO:0007669"/>
    <property type="project" value="TreeGrafter"/>
</dbReference>
<proteinExistence type="inferred from homology"/>
<feature type="domain" description="Pterin-binding" evidence="13">
    <location>
        <begin position="75"/>
        <end position="329"/>
    </location>
</feature>
<dbReference type="Pfam" id="PF00809">
    <property type="entry name" value="Pterin_bind"/>
    <property type="match status" value="1"/>
</dbReference>
<evidence type="ECO:0000256" key="1">
    <source>
        <dbReference type="ARBA" id="ARBA00000012"/>
    </source>
</evidence>
<evidence type="ECO:0000256" key="8">
    <source>
        <dbReference type="ARBA" id="ARBA00022723"/>
    </source>
</evidence>
<evidence type="ECO:0000256" key="11">
    <source>
        <dbReference type="ARBA" id="ARBA00030193"/>
    </source>
</evidence>
<protein>
    <recommendedName>
        <fullName evidence="6 12">Dihydropteroate synthase</fullName>
        <shortName evidence="12">DHPS</shortName>
        <ecNumber evidence="5 12">2.5.1.15</ecNumber>
    </recommendedName>
    <alternativeName>
        <fullName evidence="11 12">Dihydropteroate pyrophosphorylase</fullName>
    </alternativeName>
</protein>
<evidence type="ECO:0000256" key="12">
    <source>
        <dbReference type="RuleBase" id="RU361205"/>
    </source>
</evidence>
<dbReference type="GO" id="GO:0046656">
    <property type="term" value="P:folic acid biosynthetic process"/>
    <property type="evidence" value="ECO:0007669"/>
    <property type="project" value="UniProtKB-KW"/>
</dbReference>
<dbReference type="InterPro" id="IPR000489">
    <property type="entry name" value="Pterin-binding_dom"/>
</dbReference>
<keyword evidence="8 12" id="KW-0479">Metal-binding</keyword>
<evidence type="ECO:0000256" key="4">
    <source>
        <dbReference type="ARBA" id="ARBA00009503"/>
    </source>
</evidence>
<keyword evidence="10 12" id="KW-0289">Folate biosynthesis</keyword>
<evidence type="ECO:0000256" key="5">
    <source>
        <dbReference type="ARBA" id="ARBA00012458"/>
    </source>
</evidence>
<dbReference type="Proteomes" id="UP000193307">
    <property type="component" value="Unassembled WGS sequence"/>
</dbReference>
<organism evidence="14 15">
    <name type="scientific">Pacificibacter marinus</name>
    <dbReference type="NCBI Taxonomy" id="658057"/>
    <lineage>
        <taxon>Bacteria</taxon>
        <taxon>Pseudomonadati</taxon>
        <taxon>Pseudomonadota</taxon>
        <taxon>Alphaproteobacteria</taxon>
        <taxon>Rhodobacterales</taxon>
        <taxon>Roseobacteraceae</taxon>
        <taxon>Pacificibacter</taxon>
    </lineage>
</organism>
<dbReference type="OrthoDB" id="9811744at2"/>
<evidence type="ECO:0000256" key="7">
    <source>
        <dbReference type="ARBA" id="ARBA00022679"/>
    </source>
</evidence>
<dbReference type="EMBL" id="FWFW01000006">
    <property type="protein sequence ID" value="SLN45666.1"/>
    <property type="molecule type" value="Genomic_DNA"/>
</dbReference>
<reference evidence="14 15" key="1">
    <citation type="submission" date="2017-03" db="EMBL/GenBank/DDBJ databases">
        <authorList>
            <person name="Afonso C.L."/>
            <person name="Miller P.J."/>
            <person name="Scott M.A."/>
            <person name="Spackman E."/>
            <person name="Goraichik I."/>
            <person name="Dimitrov K.M."/>
            <person name="Suarez D.L."/>
            <person name="Swayne D.E."/>
        </authorList>
    </citation>
    <scope>NUCLEOTIDE SEQUENCE [LARGE SCALE GENOMIC DNA]</scope>
    <source>
        <strain evidence="14 15">CECT 7971</strain>
    </source>
</reference>
<name>A0A1Y5SSS6_9RHOB</name>
<dbReference type="AlphaFoldDB" id="A0A1Y5SSS6"/>
<dbReference type="InterPro" id="IPR006390">
    <property type="entry name" value="DHP_synth_dom"/>
</dbReference>